<keyword evidence="3 8" id="KW-0133">Cell shape</keyword>
<dbReference type="RefSeq" id="WP_149306650.1">
    <property type="nucleotide sequence ID" value="NZ_SRSD01000003.1"/>
</dbReference>
<dbReference type="PANTHER" id="PTHR21198:SF2">
    <property type="entry name" value="GLUTAMATE RACEMASE"/>
    <property type="match status" value="1"/>
</dbReference>
<keyword evidence="10" id="KW-1185">Reference proteome</keyword>
<evidence type="ECO:0000256" key="2">
    <source>
        <dbReference type="ARBA" id="ARBA00013090"/>
    </source>
</evidence>
<dbReference type="AlphaFoldDB" id="A0A5A9XKA2"/>
<evidence type="ECO:0000256" key="1">
    <source>
        <dbReference type="ARBA" id="ARBA00001602"/>
    </source>
</evidence>
<dbReference type="PANTHER" id="PTHR21198">
    <property type="entry name" value="GLUTAMATE RACEMASE"/>
    <property type="match status" value="1"/>
</dbReference>
<keyword evidence="6 8" id="KW-0961">Cell wall biogenesis/degradation</keyword>
<dbReference type="HAMAP" id="MF_00258">
    <property type="entry name" value="Glu_racemase"/>
    <property type="match status" value="1"/>
</dbReference>
<dbReference type="GO" id="GO:0008360">
    <property type="term" value="P:regulation of cell shape"/>
    <property type="evidence" value="ECO:0007669"/>
    <property type="project" value="UniProtKB-KW"/>
</dbReference>
<evidence type="ECO:0000313" key="9">
    <source>
        <dbReference type="EMBL" id="KAA0893334.1"/>
    </source>
</evidence>
<dbReference type="GO" id="GO:0008881">
    <property type="term" value="F:glutamate racemase activity"/>
    <property type="evidence" value="ECO:0007669"/>
    <property type="project" value="UniProtKB-UniRule"/>
</dbReference>
<dbReference type="GO" id="GO:0009252">
    <property type="term" value="P:peptidoglycan biosynthetic process"/>
    <property type="evidence" value="ECO:0007669"/>
    <property type="project" value="UniProtKB-UniRule"/>
</dbReference>
<comment type="catalytic activity">
    <reaction evidence="1 8">
        <text>L-glutamate = D-glutamate</text>
        <dbReference type="Rhea" id="RHEA:12813"/>
        <dbReference type="ChEBI" id="CHEBI:29985"/>
        <dbReference type="ChEBI" id="CHEBI:29986"/>
        <dbReference type="EC" id="5.1.1.3"/>
    </reaction>
</comment>
<feature type="binding site" evidence="8">
    <location>
        <begin position="74"/>
        <end position="75"/>
    </location>
    <ligand>
        <name>substrate</name>
    </ligand>
</feature>
<dbReference type="InterPro" id="IPR033134">
    <property type="entry name" value="Asp/Glu_racemase_AS_2"/>
</dbReference>
<feature type="active site" description="Proton donor/acceptor" evidence="8">
    <location>
        <position position="73"/>
    </location>
</feature>
<comment type="pathway">
    <text evidence="8">Cell wall biogenesis; peptidoglycan biosynthesis.</text>
</comment>
<feature type="binding site" evidence="8">
    <location>
        <begin position="10"/>
        <end position="11"/>
    </location>
    <ligand>
        <name>substrate</name>
    </ligand>
</feature>
<keyword evidence="4 8" id="KW-0573">Peptidoglycan synthesis</keyword>
<dbReference type="InterPro" id="IPR001920">
    <property type="entry name" value="Asp/Glu_race"/>
</dbReference>
<dbReference type="UniPathway" id="UPA00219"/>
<dbReference type="InterPro" id="IPR004391">
    <property type="entry name" value="Glu_race"/>
</dbReference>
<dbReference type="Gene3D" id="3.40.50.1860">
    <property type="match status" value="2"/>
</dbReference>
<dbReference type="OrthoDB" id="9801055at2"/>
<organism evidence="9 10">
    <name type="scientific">Oryzomonas rubra</name>
    <dbReference type="NCBI Taxonomy" id="2509454"/>
    <lineage>
        <taxon>Bacteria</taxon>
        <taxon>Pseudomonadati</taxon>
        <taxon>Thermodesulfobacteriota</taxon>
        <taxon>Desulfuromonadia</taxon>
        <taxon>Geobacterales</taxon>
        <taxon>Geobacteraceae</taxon>
        <taxon>Oryzomonas</taxon>
    </lineage>
</organism>
<sequence length="272" mass="29594">MSWQAIGIFDSGVGGLTVLREIIRTLPQEDTIYFGDTARVPYGTKSPETVTRYAHEITSFLCRRDIKLLVVACNTVSAVALPGLKRQFSLPVVGVIEPGARRAVEVTRSGRVGVIGTAGTIRSSAYTRAIKRLKPDACVLTRACPLFVPLAEEGWTDNQVARLTAESYLRELKEAGIDTLVLGCTHYPLLKPLIADIMGPDVTLVDSAEETARTVAAILADKHLLRPAAEEGNHHYYVSDIPAGFIRVGNRFLGGRLGDVYQVDLDKDGEEC</sequence>
<proteinExistence type="inferred from homology"/>
<evidence type="ECO:0000313" key="10">
    <source>
        <dbReference type="Proteomes" id="UP000324298"/>
    </source>
</evidence>
<dbReference type="SUPFAM" id="SSF53681">
    <property type="entry name" value="Aspartate/glutamate racemase"/>
    <property type="match status" value="2"/>
</dbReference>
<comment type="function">
    <text evidence="8">Provides the (R)-glutamate required for cell wall biosynthesis.</text>
</comment>
<evidence type="ECO:0000256" key="3">
    <source>
        <dbReference type="ARBA" id="ARBA00022960"/>
    </source>
</evidence>
<evidence type="ECO:0000256" key="5">
    <source>
        <dbReference type="ARBA" id="ARBA00023235"/>
    </source>
</evidence>
<evidence type="ECO:0000256" key="8">
    <source>
        <dbReference type="HAMAP-Rule" id="MF_00258"/>
    </source>
</evidence>
<evidence type="ECO:0000256" key="6">
    <source>
        <dbReference type="ARBA" id="ARBA00023316"/>
    </source>
</evidence>
<comment type="caution">
    <text evidence="9">The sequence shown here is derived from an EMBL/GenBank/DDBJ whole genome shotgun (WGS) entry which is preliminary data.</text>
</comment>
<name>A0A5A9XKA2_9BACT</name>
<feature type="binding site" evidence="8">
    <location>
        <begin position="185"/>
        <end position="186"/>
    </location>
    <ligand>
        <name>substrate</name>
    </ligand>
</feature>
<dbReference type="NCBIfam" id="TIGR00067">
    <property type="entry name" value="glut_race"/>
    <property type="match status" value="1"/>
</dbReference>
<feature type="binding site" evidence="8">
    <location>
        <begin position="42"/>
        <end position="43"/>
    </location>
    <ligand>
        <name>substrate</name>
    </ligand>
</feature>
<evidence type="ECO:0000256" key="7">
    <source>
        <dbReference type="ARBA" id="ARBA00070053"/>
    </source>
</evidence>
<dbReference type="Proteomes" id="UP000324298">
    <property type="component" value="Unassembled WGS sequence"/>
</dbReference>
<comment type="similarity">
    <text evidence="8">Belongs to the aspartate/glutamate racemases family.</text>
</comment>
<dbReference type="FunFam" id="3.40.50.1860:FF:000002">
    <property type="entry name" value="Glutamate racemase"/>
    <property type="match status" value="1"/>
</dbReference>
<dbReference type="EMBL" id="SRSD01000003">
    <property type="protein sequence ID" value="KAA0893334.1"/>
    <property type="molecule type" value="Genomic_DNA"/>
</dbReference>
<dbReference type="EC" id="5.1.1.3" evidence="2 8"/>
<accession>A0A5A9XKA2</accession>
<dbReference type="Pfam" id="PF01177">
    <property type="entry name" value="Asp_Glu_race"/>
    <property type="match status" value="1"/>
</dbReference>
<feature type="active site" description="Proton donor/acceptor" evidence="8">
    <location>
        <position position="184"/>
    </location>
</feature>
<evidence type="ECO:0000256" key="4">
    <source>
        <dbReference type="ARBA" id="ARBA00022984"/>
    </source>
</evidence>
<dbReference type="InterPro" id="IPR015942">
    <property type="entry name" value="Asp/Glu/hydantoin_racemase"/>
</dbReference>
<gene>
    <name evidence="8" type="primary">murI</name>
    <name evidence="9" type="ORF">ET418_05835</name>
</gene>
<keyword evidence="5 8" id="KW-0413">Isomerase</keyword>
<reference evidence="9 10" key="1">
    <citation type="submission" date="2019-04" db="EMBL/GenBank/DDBJ databases">
        <title>Geobacter ruber sp. nov., ferric-reducing bacteria isolated from paddy soil.</title>
        <authorList>
            <person name="Xu Z."/>
            <person name="Masuda Y."/>
            <person name="Itoh H."/>
            <person name="Senoo K."/>
        </authorList>
    </citation>
    <scope>NUCLEOTIDE SEQUENCE [LARGE SCALE GENOMIC DNA]</scope>
    <source>
        <strain evidence="9 10">Red88</strain>
    </source>
</reference>
<dbReference type="GO" id="GO:0071555">
    <property type="term" value="P:cell wall organization"/>
    <property type="evidence" value="ECO:0007669"/>
    <property type="project" value="UniProtKB-KW"/>
</dbReference>
<protein>
    <recommendedName>
        <fullName evidence="7 8">Glutamate racemase</fullName>
        <ecNumber evidence="2 8">5.1.1.3</ecNumber>
    </recommendedName>
</protein>
<dbReference type="PROSITE" id="PS00924">
    <property type="entry name" value="ASP_GLU_RACEMASE_2"/>
    <property type="match status" value="1"/>
</dbReference>